<protein>
    <submittedName>
        <fullName evidence="2">Nuclear transport factor 2 family protein</fullName>
    </submittedName>
</protein>
<dbReference type="InterPro" id="IPR011944">
    <property type="entry name" value="Steroid_delta5-4_isomerase"/>
</dbReference>
<dbReference type="Proteomes" id="UP000468735">
    <property type="component" value="Unassembled WGS sequence"/>
</dbReference>
<dbReference type="Gene3D" id="3.10.450.50">
    <property type="match status" value="1"/>
</dbReference>
<evidence type="ECO:0000259" key="1">
    <source>
        <dbReference type="Pfam" id="PF14534"/>
    </source>
</evidence>
<name>A0A6H9YUX6_9ACTN</name>
<reference evidence="2 3" key="1">
    <citation type="submission" date="2019-09" db="EMBL/GenBank/DDBJ databases">
        <title>Actinomadura physcomitrii sp. nov., a novel actinomycete isolated from moss [Physcomitrium sphaericum (Ludw) Fuernr].</title>
        <authorList>
            <person name="Zhuang X."/>
            <person name="Liu C."/>
        </authorList>
    </citation>
    <scope>NUCLEOTIDE SEQUENCE [LARGE SCALE GENOMIC DNA]</scope>
    <source>
        <strain evidence="2 3">HMC1</strain>
    </source>
</reference>
<evidence type="ECO:0000313" key="2">
    <source>
        <dbReference type="EMBL" id="KAB2350869.1"/>
    </source>
</evidence>
<dbReference type="Pfam" id="PF14534">
    <property type="entry name" value="DUF4440"/>
    <property type="match status" value="1"/>
</dbReference>
<dbReference type="InterPro" id="IPR027843">
    <property type="entry name" value="DUF4440"/>
</dbReference>
<sequence length="150" mass="16707">MPKRRGRGFKEPAMTVRPEVHTTPVSDQDLAELQALVADIEDGFNRKEVAVLDRPFSADTVVVVPDGTMIRGWDELFAYHTDRMANVVSTWKTRISVLSAVMPGPDTAVLHFRQETTTPDGGFANHGTVVAIRRDGRWWIGALHNTNIVQ</sequence>
<proteinExistence type="predicted"/>
<comment type="caution">
    <text evidence="2">The sequence shown here is derived from an EMBL/GenBank/DDBJ whole genome shotgun (WGS) entry which is preliminary data.</text>
</comment>
<dbReference type="OrthoDB" id="582586at2"/>
<organism evidence="2 3">
    <name type="scientific">Actinomadura rudentiformis</name>
    <dbReference type="NCBI Taxonomy" id="359158"/>
    <lineage>
        <taxon>Bacteria</taxon>
        <taxon>Bacillati</taxon>
        <taxon>Actinomycetota</taxon>
        <taxon>Actinomycetes</taxon>
        <taxon>Streptosporangiales</taxon>
        <taxon>Thermomonosporaceae</taxon>
        <taxon>Actinomadura</taxon>
    </lineage>
</organism>
<keyword evidence="3" id="KW-1185">Reference proteome</keyword>
<feature type="domain" description="DUF4440" evidence="1">
    <location>
        <begin position="33"/>
        <end position="140"/>
    </location>
</feature>
<evidence type="ECO:0000313" key="3">
    <source>
        <dbReference type="Proteomes" id="UP000468735"/>
    </source>
</evidence>
<dbReference type="EMBL" id="WBMT01000003">
    <property type="protein sequence ID" value="KAB2350869.1"/>
    <property type="molecule type" value="Genomic_DNA"/>
</dbReference>
<dbReference type="NCBIfam" id="TIGR02246">
    <property type="entry name" value="SgcJ/EcaC family oxidoreductase"/>
    <property type="match status" value="1"/>
</dbReference>
<dbReference type="SUPFAM" id="SSF54427">
    <property type="entry name" value="NTF2-like"/>
    <property type="match status" value="1"/>
</dbReference>
<gene>
    <name evidence="2" type="ORF">F8566_07870</name>
</gene>
<accession>A0A6H9YUX6</accession>
<dbReference type="InterPro" id="IPR032710">
    <property type="entry name" value="NTF2-like_dom_sf"/>
</dbReference>
<dbReference type="AlphaFoldDB" id="A0A6H9YUX6"/>